<proteinExistence type="predicted"/>
<dbReference type="Pfam" id="PF00037">
    <property type="entry name" value="Fer4"/>
    <property type="match status" value="1"/>
</dbReference>
<organism evidence="5 6">
    <name type="scientific">Desulforamulus profundi</name>
    <dbReference type="NCBI Taxonomy" id="1383067"/>
    <lineage>
        <taxon>Bacteria</taxon>
        <taxon>Bacillati</taxon>
        <taxon>Bacillota</taxon>
        <taxon>Clostridia</taxon>
        <taxon>Eubacteriales</taxon>
        <taxon>Peptococcaceae</taxon>
        <taxon>Desulforamulus</taxon>
    </lineage>
</organism>
<dbReference type="AlphaFoldDB" id="A0A2C6MHP9"/>
<dbReference type="CDD" id="cd03110">
    <property type="entry name" value="SIMIBI_bact_arch"/>
    <property type="match status" value="1"/>
</dbReference>
<keyword evidence="2" id="KW-0408">Iron</keyword>
<dbReference type="InterPro" id="IPR002586">
    <property type="entry name" value="CobQ/CobB/MinD/ParA_Nub-bd_dom"/>
</dbReference>
<dbReference type="OrthoDB" id="9778602at2"/>
<dbReference type="RefSeq" id="WP_099081967.1">
    <property type="nucleotide sequence ID" value="NZ_AWQQ01000007.1"/>
</dbReference>
<dbReference type="PROSITE" id="PS00198">
    <property type="entry name" value="4FE4S_FER_1"/>
    <property type="match status" value="1"/>
</dbReference>
<reference evidence="5 6" key="1">
    <citation type="submission" date="2013-09" db="EMBL/GenBank/DDBJ databases">
        <title>Biodegradation of hydrocarbons in the deep terrestrial subsurface : characterization of a microbial consortium composed of two Desulfotomaculum species originating from a deep geological formation.</title>
        <authorList>
            <person name="Aullo T."/>
            <person name="Berlendis S."/>
            <person name="Lascourreges J.-F."/>
            <person name="Dessort D."/>
            <person name="Saint-Laurent S."/>
            <person name="Schraauwers B."/>
            <person name="Mas J."/>
            <person name="Magot M."/>
            <person name="Ranchou-Peyruse A."/>
        </authorList>
    </citation>
    <scope>NUCLEOTIDE SEQUENCE [LARGE SCALE GENOMIC DNA]</scope>
    <source>
        <strain evidence="5 6">Bs107</strain>
    </source>
</reference>
<dbReference type="SUPFAM" id="SSF52540">
    <property type="entry name" value="P-loop containing nucleoside triphosphate hydrolases"/>
    <property type="match status" value="1"/>
</dbReference>
<dbReference type="GO" id="GO:0046872">
    <property type="term" value="F:metal ion binding"/>
    <property type="evidence" value="ECO:0007669"/>
    <property type="project" value="UniProtKB-KW"/>
</dbReference>
<dbReference type="Gene3D" id="3.40.50.300">
    <property type="entry name" value="P-loop containing nucleotide triphosphate hydrolases"/>
    <property type="match status" value="1"/>
</dbReference>
<comment type="caution">
    <text evidence="5">The sequence shown here is derived from an EMBL/GenBank/DDBJ whole genome shotgun (WGS) entry which is preliminary data.</text>
</comment>
<dbReference type="PROSITE" id="PS51379">
    <property type="entry name" value="4FE4S_FER_2"/>
    <property type="match status" value="2"/>
</dbReference>
<dbReference type="InterPro" id="IPR017896">
    <property type="entry name" value="4Fe4S_Fe-S-bd"/>
</dbReference>
<dbReference type="Proteomes" id="UP000222564">
    <property type="component" value="Unassembled WGS sequence"/>
</dbReference>
<keyword evidence="1" id="KW-0479">Metal-binding</keyword>
<dbReference type="Pfam" id="PF01656">
    <property type="entry name" value="CbiA"/>
    <property type="match status" value="1"/>
</dbReference>
<evidence type="ECO:0000256" key="2">
    <source>
        <dbReference type="ARBA" id="ARBA00023004"/>
    </source>
</evidence>
<evidence type="ECO:0000313" key="6">
    <source>
        <dbReference type="Proteomes" id="UP000222564"/>
    </source>
</evidence>
<dbReference type="SUPFAM" id="SSF54862">
    <property type="entry name" value="4Fe-4S ferredoxins"/>
    <property type="match status" value="1"/>
</dbReference>
<dbReference type="InterPro" id="IPR027417">
    <property type="entry name" value="P-loop_NTPase"/>
</dbReference>
<keyword evidence="6" id="KW-1185">Reference proteome</keyword>
<dbReference type="EMBL" id="AWQQ01000007">
    <property type="protein sequence ID" value="PHJ39808.1"/>
    <property type="molecule type" value="Genomic_DNA"/>
</dbReference>
<accession>A0A2C6MHP9</accession>
<sequence length="286" mass="30589">MKELTVISGKGGTGKTSILGSFATLSGKAVICDCDVDAANLHLILKPDIKETHPFIGGIKAHISSDLCSKCGTCEELCRFSAINDNQVNPYACEGCGLCYQVCPSGAVQLKEHLSGHWHVSETQWGPMVHAKLGIAEGNSGLLVNVVRKKAREIAADRNMPLIISDGPPGIGCPVISCLAGTDMALIVTEPTRSGLHDMERILRVAATFGCVTAVCINKYDLDEENCREIETSACKLGVPVIGKIPYNQALSQSLLRGRPVTQIEENEAASVIRDLWHQVTLLLGV</sequence>
<protein>
    <submittedName>
        <fullName evidence="5">(4Fe-4S)-binding protein</fullName>
    </submittedName>
</protein>
<gene>
    <name evidence="5" type="ORF">P378_01140</name>
</gene>
<feature type="domain" description="4Fe-4S ferredoxin-type" evidence="4">
    <location>
        <begin position="84"/>
        <end position="113"/>
    </location>
</feature>
<evidence type="ECO:0000256" key="3">
    <source>
        <dbReference type="ARBA" id="ARBA00023014"/>
    </source>
</evidence>
<dbReference type="GO" id="GO:0051536">
    <property type="term" value="F:iron-sulfur cluster binding"/>
    <property type="evidence" value="ECO:0007669"/>
    <property type="project" value="UniProtKB-KW"/>
</dbReference>
<evidence type="ECO:0000256" key="1">
    <source>
        <dbReference type="ARBA" id="ARBA00022723"/>
    </source>
</evidence>
<evidence type="ECO:0000313" key="5">
    <source>
        <dbReference type="EMBL" id="PHJ39808.1"/>
    </source>
</evidence>
<name>A0A2C6MHP9_9FIRM</name>
<dbReference type="Gene3D" id="3.30.70.20">
    <property type="match status" value="1"/>
</dbReference>
<dbReference type="PANTHER" id="PTHR43534">
    <property type="entry name" value="MIND SUPERFAMILY P-LOOP ATPASE CONTAINING AN INSERTED FERREDOXIN DOMAIN"/>
    <property type="match status" value="1"/>
</dbReference>
<keyword evidence="3" id="KW-0411">Iron-sulfur</keyword>
<dbReference type="InterPro" id="IPR017900">
    <property type="entry name" value="4Fe4S_Fe_S_CS"/>
</dbReference>
<evidence type="ECO:0000259" key="4">
    <source>
        <dbReference type="PROSITE" id="PS51379"/>
    </source>
</evidence>
<feature type="domain" description="4Fe-4S ferredoxin-type" evidence="4">
    <location>
        <begin position="59"/>
        <end position="83"/>
    </location>
</feature>
<dbReference type="PANTHER" id="PTHR43534:SF1">
    <property type="entry name" value="4FE-4S CLUSTER CONTAINING PARA FAMILY ATPASE PROTEIN"/>
    <property type="match status" value="1"/>
</dbReference>